<dbReference type="RefSeq" id="WP_146662090.1">
    <property type="nucleotide sequence ID" value="NZ_CP019791.1"/>
</dbReference>
<keyword evidence="3" id="KW-1185">Reference proteome</keyword>
<reference evidence="3" key="1">
    <citation type="submission" date="2017-02" db="EMBL/GenBank/DDBJ databases">
        <title>Comparative genomics and description of representatives of a novel lineage of planctomycetes thriving in anoxic sediments.</title>
        <authorList>
            <person name="Spring S."/>
            <person name="Bunk B."/>
            <person name="Sproer C."/>
        </authorList>
    </citation>
    <scope>NUCLEOTIDE SEQUENCE [LARGE SCALE GENOMIC DNA]</scope>
    <source>
        <strain evidence="3">ST-NAGAB-D1</strain>
    </source>
</reference>
<keyword evidence="1" id="KW-0812">Transmembrane</keyword>
<sequence>MRKVSNKWAKRLSWYCLIPPAMYVLVRLINEEARIYAQDLASTLAGAAFLIGIVWGVYGIACLLSPSWVKCENCAFAELAEDTDKMYCRAKDFQYARDYSCPQGRIKE</sequence>
<protein>
    <submittedName>
        <fullName evidence="2">Uncharacterized protein</fullName>
    </submittedName>
</protein>
<feature type="transmembrane region" description="Helical" evidence="1">
    <location>
        <begin position="12"/>
        <end position="29"/>
    </location>
</feature>
<evidence type="ECO:0000313" key="3">
    <source>
        <dbReference type="Proteomes" id="UP000189674"/>
    </source>
</evidence>
<dbReference type="Proteomes" id="UP000189674">
    <property type="component" value="Chromosome"/>
</dbReference>
<dbReference type="EMBL" id="CP019791">
    <property type="protein sequence ID" value="AQT68786.1"/>
    <property type="molecule type" value="Genomic_DNA"/>
</dbReference>
<dbReference type="STRING" id="1936003.STSP2_01959"/>
<dbReference type="AlphaFoldDB" id="A0A1U9NMQ2"/>
<keyword evidence="1" id="KW-0472">Membrane</keyword>
<name>A0A1U9NMQ2_9BACT</name>
<gene>
    <name evidence="2" type="ORF">STSP2_01959</name>
</gene>
<evidence type="ECO:0000256" key="1">
    <source>
        <dbReference type="SAM" id="Phobius"/>
    </source>
</evidence>
<evidence type="ECO:0000313" key="2">
    <source>
        <dbReference type="EMBL" id="AQT68786.1"/>
    </source>
</evidence>
<accession>A0A1U9NMQ2</accession>
<organism evidence="2 3">
    <name type="scientific">Anaerohalosphaera lusitana</name>
    <dbReference type="NCBI Taxonomy" id="1936003"/>
    <lineage>
        <taxon>Bacteria</taxon>
        <taxon>Pseudomonadati</taxon>
        <taxon>Planctomycetota</taxon>
        <taxon>Phycisphaerae</taxon>
        <taxon>Sedimentisphaerales</taxon>
        <taxon>Anaerohalosphaeraceae</taxon>
        <taxon>Anaerohalosphaera</taxon>
    </lineage>
</organism>
<dbReference type="KEGG" id="alus:STSP2_01959"/>
<feature type="transmembrane region" description="Helical" evidence="1">
    <location>
        <begin position="41"/>
        <end position="64"/>
    </location>
</feature>
<keyword evidence="1" id="KW-1133">Transmembrane helix</keyword>
<proteinExistence type="predicted"/>